<dbReference type="Proteomes" id="UP000636709">
    <property type="component" value="Unassembled WGS sequence"/>
</dbReference>
<evidence type="ECO:0000313" key="3">
    <source>
        <dbReference type="Proteomes" id="UP000636709"/>
    </source>
</evidence>
<organism evidence="2 3">
    <name type="scientific">Digitaria exilis</name>
    <dbReference type="NCBI Taxonomy" id="1010633"/>
    <lineage>
        <taxon>Eukaryota</taxon>
        <taxon>Viridiplantae</taxon>
        <taxon>Streptophyta</taxon>
        <taxon>Embryophyta</taxon>
        <taxon>Tracheophyta</taxon>
        <taxon>Spermatophyta</taxon>
        <taxon>Magnoliopsida</taxon>
        <taxon>Liliopsida</taxon>
        <taxon>Poales</taxon>
        <taxon>Poaceae</taxon>
        <taxon>PACMAD clade</taxon>
        <taxon>Panicoideae</taxon>
        <taxon>Panicodae</taxon>
        <taxon>Paniceae</taxon>
        <taxon>Anthephorinae</taxon>
        <taxon>Digitaria</taxon>
    </lineage>
</organism>
<reference evidence="2" key="1">
    <citation type="submission" date="2020-07" db="EMBL/GenBank/DDBJ databases">
        <title>Genome sequence and genetic diversity analysis of an under-domesticated orphan crop, white fonio (Digitaria exilis).</title>
        <authorList>
            <person name="Bennetzen J.L."/>
            <person name="Chen S."/>
            <person name="Ma X."/>
            <person name="Wang X."/>
            <person name="Yssel A.E.J."/>
            <person name="Chaluvadi S.R."/>
            <person name="Johnson M."/>
            <person name="Gangashetty P."/>
            <person name="Hamidou F."/>
            <person name="Sanogo M.D."/>
            <person name="Zwaenepoel A."/>
            <person name="Wallace J."/>
            <person name="Van De Peer Y."/>
            <person name="Van Deynze A."/>
        </authorList>
    </citation>
    <scope>NUCLEOTIDE SEQUENCE</scope>
    <source>
        <tissue evidence="2">Leaves</tissue>
    </source>
</reference>
<protein>
    <submittedName>
        <fullName evidence="2">Uncharacterized protein</fullName>
    </submittedName>
</protein>
<evidence type="ECO:0000313" key="2">
    <source>
        <dbReference type="EMBL" id="KAF8670054.1"/>
    </source>
</evidence>
<feature type="region of interest" description="Disordered" evidence="1">
    <location>
        <begin position="445"/>
        <end position="493"/>
    </location>
</feature>
<dbReference type="PANTHER" id="PTHR36140:SF3">
    <property type="entry name" value="F-BOX DOMAIN-CONTAINING PROTEIN"/>
    <property type="match status" value="1"/>
</dbReference>
<feature type="compositionally biased region" description="Low complexity" evidence="1">
    <location>
        <begin position="42"/>
        <end position="59"/>
    </location>
</feature>
<feature type="compositionally biased region" description="Pro residues" evidence="1">
    <location>
        <begin position="473"/>
        <end position="488"/>
    </location>
</feature>
<name>A0A835AW24_9POAL</name>
<dbReference type="EMBL" id="JACEFO010002268">
    <property type="protein sequence ID" value="KAF8670054.1"/>
    <property type="molecule type" value="Genomic_DNA"/>
</dbReference>
<comment type="caution">
    <text evidence="2">The sequence shown here is derived from an EMBL/GenBank/DDBJ whole genome shotgun (WGS) entry which is preliminary data.</text>
</comment>
<feature type="region of interest" description="Disordered" evidence="1">
    <location>
        <begin position="614"/>
        <end position="644"/>
    </location>
</feature>
<dbReference type="AlphaFoldDB" id="A0A835AW24"/>
<proteinExistence type="predicted"/>
<feature type="compositionally biased region" description="Low complexity" evidence="1">
    <location>
        <begin position="456"/>
        <end position="472"/>
    </location>
</feature>
<accession>A0A835AW24</accession>
<evidence type="ECO:0000256" key="1">
    <source>
        <dbReference type="SAM" id="MobiDB-lite"/>
    </source>
</evidence>
<keyword evidence="3" id="KW-1185">Reference proteome</keyword>
<gene>
    <name evidence="2" type="ORF">HU200_051246</name>
</gene>
<sequence length="644" mass="69605">MHLVAATSVVGKICRLPWRRPHLSPAPPFHASDPESDRGRRPTTAGRRSPTSSSSPSGTIALTSPTSGSFVVGALCLGFLYHDGAGGAHRFVPMAASTWRTLPGLELLSSPSSSSRVVASRNGLLVVDLRRGKSLELCVFNPVTGAAHVVPPLAADKDHAGGGGLWQHYACTLITNHDDSGDTTVTTTSPASSNFRRLIVIYTTISPAAGGGGWSDEAEVTTNAGEVLSQRNQMHSMRGGGNVIVYPGGRVVAWHAKNVLLELSLDTLASDVIRIPPRHSTRSQTFSMANTLLGISPERGGLFFVQFDRMSLSPAANKRRVSVCVHGHRHGDVWEAKVEPIRVDKYSPEDATKVRLRWLCERSVVVMFTVVAGDGDRRRSEAYALSLGTRRLHGYRFEDQAMYLASLAERQGMDDTMRRPLASMPSLGKPKVHLLNGVPLDAEPSAVARRRRCRSPARPSSTSSPNHLSSSTAPPPAIASSPPNPPPSAAHHGVHSRALGFFHLLQNRFVPTPSAASRIFEQQLPRPSLDYTKLERCSRIVASPNGLLVLDQRNGKRHNSNERDLRLCVCNPMTGYVHMLPQLQGLEDGLGLYACALLTAEDIVGEDTPRCSIPAPAGRKIPRPRPRQCSRGALCPHPRPRAGN</sequence>
<dbReference type="PANTHER" id="PTHR36140">
    <property type="entry name" value="F-BOX DOMAIN-CONTAINING PROTEIN-RELATED"/>
    <property type="match status" value="1"/>
</dbReference>
<feature type="region of interest" description="Disordered" evidence="1">
    <location>
        <begin position="24"/>
        <end position="61"/>
    </location>
</feature>